<dbReference type="RefSeq" id="WP_046561719.1">
    <property type="nucleotide sequence ID" value="NZ_CP010975.1"/>
</dbReference>
<reference evidence="7 8" key="1">
    <citation type="submission" date="2015-02" db="EMBL/GenBank/DDBJ databases">
        <title>Complete genome sequence of Kangiella geojedonensis strain YCS-5T.</title>
        <authorList>
            <person name="Kim K.M."/>
        </authorList>
    </citation>
    <scope>NUCLEOTIDE SEQUENCE [LARGE SCALE GENOMIC DNA]</scope>
    <source>
        <strain evidence="7 8">YCS-5</strain>
    </source>
</reference>
<gene>
    <name evidence="7" type="ORF">TQ33_1736</name>
</gene>
<evidence type="ECO:0000256" key="3">
    <source>
        <dbReference type="ARBA" id="ARBA00022989"/>
    </source>
</evidence>
<dbReference type="InterPro" id="IPR004481">
    <property type="entry name" value="K/Na/Ca-exchanger"/>
</dbReference>
<keyword evidence="4 5" id="KW-0472">Membrane</keyword>
<evidence type="ECO:0000313" key="8">
    <source>
        <dbReference type="Proteomes" id="UP000034071"/>
    </source>
</evidence>
<dbReference type="Gene3D" id="1.20.1420.30">
    <property type="entry name" value="NCX, central ion-binding region"/>
    <property type="match status" value="1"/>
</dbReference>
<dbReference type="STRING" id="914150.TQ33_1736"/>
<evidence type="ECO:0000259" key="6">
    <source>
        <dbReference type="Pfam" id="PF01699"/>
    </source>
</evidence>
<feature type="transmembrane region" description="Helical" evidence="5">
    <location>
        <begin position="312"/>
        <end position="328"/>
    </location>
</feature>
<feature type="transmembrane region" description="Helical" evidence="5">
    <location>
        <begin position="35"/>
        <end position="58"/>
    </location>
</feature>
<keyword evidence="8" id="KW-1185">Reference proteome</keyword>
<dbReference type="OrthoDB" id="9794225at2"/>
<dbReference type="NCBIfam" id="TIGR00367">
    <property type="entry name" value="calcium/sodium antiporter"/>
    <property type="match status" value="1"/>
</dbReference>
<dbReference type="Proteomes" id="UP000034071">
    <property type="component" value="Chromosome"/>
</dbReference>
<feature type="domain" description="Sodium/calcium exchanger membrane region" evidence="6">
    <location>
        <begin position="5"/>
        <end position="151"/>
    </location>
</feature>
<dbReference type="Pfam" id="PF01699">
    <property type="entry name" value="Na_Ca_ex"/>
    <property type="match status" value="2"/>
</dbReference>
<protein>
    <submittedName>
        <fullName evidence="7">CaCA family Na+/Ca+ antiporter</fullName>
    </submittedName>
</protein>
<feature type="transmembrane region" description="Helical" evidence="5">
    <location>
        <begin position="115"/>
        <end position="132"/>
    </location>
</feature>
<dbReference type="HOGENOM" id="CLU_007948_0_2_6"/>
<feature type="transmembrane region" description="Helical" evidence="5">
    <location>
        <begin position="78"/>
        <end position="103"/>
    </location>
</feature>
<keyword evidence="3 5" id="KW-1133">Transmembrane helix</keyword>
<feature type="transmembrane region" description="Helical" evidence="5">
    <location>
        <begin position="247"/>
        <end position="271"/>
    </location>
</feature>
<dbReference type="PATRIC" id="fig|914150.5.peg.1760"/>
<dbReference type="EMBL" id="CP010975">
    <property type="protein sequence ID" value="AKE52677.1"/>
    <property type="molecule type" value="Genomic_DNA"/>
</dbReference>
<organism evidence="7 8">
    <name type="scientific">Kangiella geojedonensis</name>
    <dbReference type="NCBI Taxonomy" id="914150"/>
    <lineage>
        <taxon>Bacteria</taxon>
        <taxon>Pseudomonadati</taxon>
        <taxon>Pseudomonadota</taxon>
        <taxon>Gammaproteobacteria</taxon>
        <taxon>Kangiellales</taxon>
        <taxon>Kangiellaceae</taxon>
        <taxon>Kangiella</taxon>
    </lineage>
</organism>
<feature type="transmembrane region" description="Helical" evidence="5">
    <location>
        <begin position="182"/>
        <end position="201"/>
    </location>
</feature>
<dbReference type="InterPro" id="IPR044880">
    <property type="entry name" value="NCX_ion-bd_dom_sf"/>
</dbReference>
<dbReference type="Gene3D" id="6.10.280.80">
    <property type="entry name" value="NCX, peripheral helical region"/>
    <property type="match status" value="1"/>
</dbReference>
<name>A0A0F6TRU2_9GAMM</name>
<feature type="domain" description="Sodium/calcium exchanger membrane region" evidence="6">
    <location>
        <begin position="182"/>
        <end position="326"/>
    </location>
</feature>
<accession>A0A0F6TRU2</accession>
<dbReference type="PANTHER" id="PTHR10846">
    <property type="entry name" value="SODIUM/POTASSIUM/CALCIUM EXCHANGER"/>
    <property type="match status" value="1"/>
</dbReference>
<evidence type="ECO:0000256" key="4">
    <source>
        <dbReference type="ARBA" id="ARBA00023136"/>
    </source>
</evidence>
<dbReference type="GO" id="GO:0006874">
    <property type="term" value="P:intracellular calcium ion homeostasis"/>
    <property type="evidence" value="ECO:0007669"/>
    <property type="project" value="TreeGrafter"/>
</dbReference>
<sequence length="329" mass="35069">MLENIAYIVIGITLLMWSADRFTDGAAAIARNLGVSRLIVGLTIVAIGSSAPEIFVSILDSLKTCAPDKPDCGPEVAIGNALGSNITNIALVLGITALVRPLLIHSSLLKREIPLLFLSSAAALIFFWDLRLSHVEGFILLTGLVFYFFWLVRVGMQSRKEHDPMVDEMIEELPEGMPTGKATFWVILGLILLVGSSKLLIEGASGIALAFGVSETVIGLTIVALGTSLPELGASVASVLKNEHEIAIGNVIGSNIFNLLGVLGIPAAIAAPTIEKDILNIDYPLMLGLIIAMAIMAYGFRGPGKINRIEGAILVAVFLGYYIVRFFVL</sequence>
<keyword evidence="2 5" id="KW-0812">Transmembrane</keyword>
<dbReference type="InterPro" id="IPR004837">
    <property type="entry name" value="NaCa_Exmemb"/>
</dbReference>
<dbReference type="GO" id="GO:0008273">
    <property type="term" value="F:calcium, potassium:sodium antiporter activity"/>
    <property type="evidence" value="ECO:0007669"/>
    <property type="project" value="TreeGrafter"/>
</dbReference>
<dbReference type="PANTHER" id="PTHR10846:SF8">
    <property type="entry name" value="INNER MEMBRANE PROTEIN YRBG"/>
    <property type="match status" value="1"/>
</dbReference>
<dbReference type="GO" id="GO:0005262">
    <property type="term" value="F:calcium channel activity"/>
    <property type="evidence" value="ECO:0007669"/>
    <property type="project" value="TreeGrafter"/>
</dbReference>
<dbReference type="GO" id="GO:0005886">
    <property type="term" value="C:plasma membrane"/>
    <property type="evidence" value="ECO:0007669"/>
    <property type="project" value="TreeGrafter"/>
</dbReference>
<feature type="transmembrane region" description="Helical" evidence="5">
    <location>
        <begin position="6"/>
        <end position="23"/>
    </location>
</feature>
<evidence type="ECO:0000256" key="5">
    <source>
        <dbReference type="SAM" id="Phobius"/>
    </source>
</evidence>
<comment type="subcellular location">
    <subcellularLocation>
        <location evidence="1">Membrane</location>
        <topology evidence="1">Multi-pass membrane protein</topology>
    </subcellularLocation>
</comment>
<evidence type="ECO:0000256" key="2">
    <source>
        <dbReference type="ARBA" id="ARBA00022692"/>
    </source>
</evidence>
<feature type="transmembrane region" description="Helical" evidence="5">
    <location>
        <begin position="138"/>
        <end position="156"/>
    </location>
</feature>
<evidence type="ECO:0000256" key="1">
    <source>
        <dbReference type="ARBA" id="ARBA00004141"/>
    </source>
</evidence>
<dbReference type="KEGG" id="kge:TQ33_1736"/>
<dbReference type="AlphaFoldDB" id="A0A0F6TRU2"/>
<evidence type="ECO:0000313" key="7">
    <source>
        <dbReference type="EMBL" id="AKE52677.1"/>
    </source>
</evidence>
<feature type="transmembrane region" description="Helical" evidence="5">
    <location>
        <begin position="283"/>
        <end position="300"/>
    </location>
</feature>
<proteinExistence type="predicted"/>